<evidence type="ECO:0000313" key="2">
    <source>
        <dbReference type="Proteomes" id="UP000515121"/>
    </source>
</evidence>
<proteinExistence type="predicted"/>
<dbReference type="AlphaFoldDB" id="A0A6P5Z6P4"/>
<evidence type="ECO:0000313" key="3">
    <source>
        <dbReference type="RefSeq" id="XP_022748026.1"/>
    </source>
</evidence>
<dbReference type="GeneID" id="111297637"/>
<dbReference type="RefSeq" id="XP_022748026.1">
    <property type="nucleotide sequence ID" value="XM_022892291.1"/>
</dbReference>
<accession>A0A6P5Z6P4</accession>
<protein>
    <submittedName>
        <fullName evidence="3">Uncharacterized protein LOC111297637</fullName>
    </submittedName>
</protein>
<keyword evidence="2" id="KW-1185">Reference proteome</keyword>
<dbReference type="PANTHER" id="PTHR34130">
    <property type="entry name" value="OS08G0243800 PROTEIN"/>
    <property type="match status" value="1"/>
</dbReference>
<name>A0A6P5Z6P4_DURZI</name>
<evidence type="ECO:0000256" key="1">
    <source>
        <dbReference type="SAM" id="MobiDB-lite"/>
    </source>
</evidence>
<reference evidence="3" key="1">
    <citation type="submission" date="2025-08" db="UniProtKB">
        <authorList>
            <consortium name="RefSeq"/>
        </authorList>
    </citation>
    <scope>IDENTIFICATION</scope>
    <source>
        <tissue evidence="3">Fruit stalk</tissue>
    </source>
</reference>
<feature type="compositionally biased region" description="Basic and acidic residues" evidence="1">
    <location>
        <begin position="100"/>
        <end position="109"/>
    </location>
</feature>
<feature type="region of interest" description="Disordered" evidence="1">
    <location>
        <begin position="83"/>
        <end position="109"/>
    </location>
</feature>
<dbReference type="PANTHER" id="PTHR34130:SF5">
    <property type="entry name" value="OS08G0243800 PROTEIN"/>
    <property type="match status" value="1"/>
</dbReference>
<dbReference type="KEGG" id="dzi:111297637"/>
<dbReference type="Proteomes" id="UP000515121">
    <property type="component" value="Unplaced"/>
</dbReference>
<sequence>MQQINGSWQGFGDEADEETLSLCDLVISSDANEYWNNDDFSKEDHQSNSGDLFEFFSDDFPAAAPEDDSNIIFCGKLMSFKEQQQPKIEDKPQSPKIRKVKQENDDKKKNISSCKFPWKISNSFNKSRTYPSSSAKGSLGKSFYKSLSLPAKGSKKNNGKYGSDRSKKLGDEKFDFSVKKVSILATPVKSRWYLFAFGVGRFPMEIELKDMKLRQTRKNKAMKFQPPERVGPENAIGGKERRRSGKGLWRLLKVLGWKSKHTNVDVVQASFGCKPHV</sequence>
<dbReference type="OrthoDB" id="1576948at2759"/>
<organism evidence="2 3">
    <name type="scientific">Durio zibethinus</name>
    <name type="common">Durian</name>
    <dbReference type="NCBI Taxonomy" id="66656"/>
    <lineage>
        <taxon>Eukaryota</taxon>
        <taxon>Viridiplantae</taxon>
        <taxon>Streptophyta</taxon>
        <taxon>Embryophyta</taxon>
        <taxon>Tracheophyta</taxon>
        <taxon>Spermatophyta</taxon>
        <taxon>Magnoliopsida</taxon>
        <taxon>eudicotyledons</taxon>
        <taxon>Gunneridae</taxon>
        <taxon>Pentapetalae</taxon>
        <taxon>rosids</taxon>
        <taxon>malvids</taxon>
        <taxon>Malvales</taxon>
        <taxon>Malvaceae</taxon>
        <taxon>Helicteroideae</taxon>
        <taxon>Durio</taxon>
    </lineage>
</organism>
<gene>
    <name evidence="3" type="primary">LOC111297637</name>
</gene>